<evidence type="ECO:0000313" key="3">
    <source>
        <dbReference type="EMBL" id="KAG5666201.1"/>
    </source>
</evidence>
<proteinExistence type="predicted"/>
<gene>
    <name evidence="3" type="ORF">PVAND_017618</name>
</gene>
<protein>
    <submittedName>
        <fullName evidence="3">Uncharacterized protein</fullName>
    </submittedName>
</protein>
<organism evidence="3 4">
    <name type="scientific">Polypedilum vanderplanki</name>
    <name type="common">Sleeping chironomid midge</name>
    <dbReference type="NCBI Taxonomy" id="319348"/>
    <lineage>
        <taxon>Eukaryota</taxon>
        <taxon>Metazoa</taxon>
        <taxon>Ecdysozoa</taxon>
        <taxon>Arthropoda</taxon>
        <taxon>Hexapoda</taxon>
        <taxon>Insecta</taxon>
        <taxon>Pterygota</taxon>
        <taxon>Neoptera</taxon>
        <taxon>Endopterygota</taxon>
        <taxon>Diptera</taxon>
        <taxon>Nematocera</taxon>
        <taxon>Chironomoidea</taxon>
        <taxon>Chironomidae</taxon>
        <taxon>Chironominae</taxon>
        <taxon>Polypedilum</taxon>
        <taxon>Polypedilum</taxon>
    </lineage>
</organism>
<dbReference type="GO" id="GO:0036374">
    <property type="term" value="F:glutathione hydrolase activity"/>
    <property type="evidence" value="ECO:0007669"/>
    <property type="project" value="InterPro"/>
</dbReference>
<dbReference type="GO" id="GO:0005886">
    <property type="term" value="C:plasma membrane"/>
    <property type="evidence" value="ECO:0007669"/>
    <property type="project" value="TreeGrafter"/>
</dbReference>
<dbReference type="PANTHER" id="PTHR11686:SF72">
    <property type="entry name" value="GAMMA-GLUTAMYL TRANSPEPTIDASE, ISOFORM A"/>
    <property type="match status" value="1"/>
</dbReference>
<dbReference type="InterPro" id="IPR000101">
    <property type="entry name" value="GGT_peptidase"/>
</dbReference>
<dbReference type="PANTHER" id="PTHR11686">
    <property type="entry name" value="GAMMA GLUTAMYL TRANSPEPTIDASE"/>
    <property type="match status" value="1"/>
</dbReference>
<dbReference type="AlphaFoldDB" id="A0A9J6B8K5"/>
<dbReference type="InterPro" id="IPR029055">
    <property type="entry name" value="Ntn_hydrolases_N"/>
</dbReference>
<dbReference type="SUPFAM" id="SSF56235">
    <property type="entry name" value="N-terminal nucleophile aminohydrolases (Ntn hydrolases)"/>
    <property type="match status" value="1"/>
</dbReference>
<sequence>MKTPLPKKFIITVILLLCSTIFRTIDASAFPSNIFTFYKAAIVTNGLECASLGKKIFDMGGNVADVAVTVVLCEGVANPQSSGIGGGFLLSYYSKTEGIVRTLNARETAPAAATIDMFVNDTNSAVSGGKAVAVPGEIKGLWELHQKFGRLEWKTLLQPVIKLCKEGHVVSNYLQNVFGRYEERIFNEPSLREIFINPSTNHTYKLGEKVKRLKLAETLEIIARDGVDAIYGGGEIGKKLIEDVQSYGGIITEEDLMNYK</sequence>
<dbReference type="EMBL" id="JADBJN010000028">
    <property type="protein sequence ID" value="KAG5666201.1"/>
    <property type="molecule type" value="Genomic_DNA"/>
</dbReference>
<evidence type="ECO:0000256" key="1">
    <source>
        <dbReference type="PIRSR" id="PIRSR600101-2"/>
    </source>
</evidence>
<comment type="caution">
    <text evidence="3">The sequence shown here is derived from an EMBL/GenBank/DDBJ whole genome shotgun (WGS) entry which is preliminary data.</text>
</comment>
<keyword evidence="4" id="KW-1185">Reference proteome</keyword>
<evidence type="ECO:0000256" key="2">
    <source>
        <dbReference type="SAM" id="SignalP"/>
    </source>
</evidence>
<dbReference type="GO" id="GO:0006751">
    <property type="term" value="P:glutathione catabolic process"/>
    <property type="evidence" value="ECO:0007669"/>
    <property type="project" value="InterPro"/>
</dbReference>
<name>A0A9J6B8K5_POLVA</name>
<dbReference type="Pfam" id="PF01019">
    <property type="entry name" value="G_glu_transpept"/>
    <property type="match status" value="1"/>
</dbReference>
<dbReference type="Proteomes" id="UP001107558">
    <property type="component" value="Unassembled WGS sequence"/>
</dbReference>
<keyword evidence="2" id="KW-0732">Signal</keyword>
<reference evidence="3" key="1">
    <citation type="submission" date="2021-03" db="EMBL/GenBank/DDBJ databases">
        <title>Chromosome level genome of the anhydrobiotic midge Polypedilum vanderplanki.</title>
        <authorList>
            <person name="Yoshida Y."/>
            <person name="Kikawada T."/>
            <person name="Gusev O."/>
        </authorList>
    </citation>
    <scope>NUCLEOTIDE SEQUENCE</scope>
    <source>
        <strain evidence="3">NIAS01</strain>
        <tissue evidence="3">Whole body or cell culture</tissue>
    </source>
</reference>
<dbReference type="PRINTS" id="PR01210">
    <property type="entry name" value="GGTRANSPTASE"/>
</dbReference>
<feature type="signal peptide" evidence="2">
    <location>
        <begin position="1"/>
        <end position="27"/>
    </location>
</feature>
<dbReference type="OrthoDB" id="1081007at2759"/>
<feature type="binding site" evidence="1">
    <location>
        <position position="106"/>
    </location>
    <ligand>
        <name>L-glutamate</name>
        <dbReference type="ChEBI" id="CHEBI:29985"/>
    </ligand>
</feature>
<feature type="chain" id="PRO_5039918189" evidence="2">
    <location>
        <begin position="28"/>
        <end position="260"/>
    </location>
</feature>
<evidence type="ECO:0000313" key="4">
    <source>
        <dbReference type="Proteomes" id="UP001107558"/>
    </source>
</evidence>
<accession>A0A9J6B8K5</accession>